<dbReference type="Proteomes" id="UP001596230">
    <property type="component" value="Unassembled WGS sequence"/>
</dbReference>
<comment type="caution">
    <text evidence="1">The sequence shown here is derived from an EMBL/GenBank/DDBJ whole genome shotgun (WGS) entry which is preliminary data.</text>
</comment>
<organism evidence="1 2">
    <name type="scientific">Tatumella terrea</name>
    <dbReference type="NCBI Taxonomy" id="419007"/>
    <lineage>
        <taxon>Bacteria</taxon>
        <taxon>Pseudomonadati</taxon>
        <taxon>Pseudomonadota</taxon>
        <taxon>Gammaproteobacteria</taxon>
        <taxon>Enterobacterales</taxon>
        <taxon>Erwiniaceae</taxon>
        <taxon>Tatumella</taxon>
    </lineage>
</organism>
<evidence type="ECO:0000313" key="1">
    <source>
        <dbReference type="EMBL" id="MFC6377343.1"/>
    </source>
</evidence>
<dbReference type="Gene3D" id="3.40.190.10">
    <property type="entry name" value="Periplasmic binding protein-like II"/>
    <property type="match status" value="1"/>
</dbReference>
<dbReference type="Pfam" id="PF12974">
    <property type="entry name" value="Phosphonate-bd"/>
    <property type="match status" value="1"/>
</dbReference>
<accession>A0ABW1VYD1</accession>
<sequence length="251" mass="27798">MISLPMYDVWPEDTQSLTREIQHRLRLQGFADNETRRVRPGDLLAHWQSGRLLLSQACGYPLVTRLRSVRTVGCFHYTAAGCHGPQYRSYFVARLADRHKTPEDFSGQRLVCNAPDSQSGYNVWVSRLTAEKPLTGFFSAVSFSGGHRHSLQAVRRQSADITAIDCVSLALLKRHFPQESEGLVIVGESPLTPGLPLITAGNTSDQQLVLLRTTLQAIVSDPSCRPLCDRLLIQGFSAIERQAYPAVPGAI</sequence>
<dbReference type="PANTHER" id="PTHR35841">
    <property type="entry name" value="PHOSPHONATES-BINDING PERIPLASMIC PROTEIN"/>
    <property type="match status" value="1"/>
</dbReference>
<name>A0ABW1VYD1_9GAMM</name>
<dbReference type="EMBL" id="JBHSUB010000006">
    <property type="protein sequence ID" value="MFC6377343.1"/>
    <property type="molecule type" value="Genomic_DNA"/>
</dbReference>
<dbReference type="PANTHER" id="PTHR35841:SF1">
    <property type="entry name" value="PHOSPHONATES-BINDING PERIPLASMIC PROTEIN"/>
    <property type="match status" value="1"/>
</dbReference>
<dbReference type="SUPFAM" id="SSF53850">
    <property type="entry name" value="Periplasmic binding protein-like II"/>
    <property type="match status" value="1"/>
</dbReference>
<dbReference type="RefSeq" id="WP_385946761.1">
    <property type="nucleotide sequence ID" value="NZ_JBHSUB010000006.1"/>
</dbReference>
<protein>
    <submittedName>
        <fullName evidence="1">Phosphate/phosphite/phosphonate ABC transporter substrate-binding protein</fullName>
    </submittedName>
</protein>
<reference evidence="2" key="1">
    <citation type="journal article" date="2019" name="Int. J. Syst. Evol. Microbiol.">
        <title>The Global Catalogue of Microorganisms (GCM) 10K type strain sequencing project: providing services to taxonomists for standard genome sequencing and annotation.</title>
        <authorList>
            <consortium name="The Broad Institute Genomics Platform"/>
            <consortium name="The Broad Institute Genome Sequencing Center for Infectious Disease"/>
            <person name="Wu L."/>
            <person name="Ma J."/>
        </authorList>
    </citation>
    <scope>NUCLEOTIDE SEQUENCE [LARGE SCALE GENOMIC DNA]</scope>
    <source>
        <strain evidence="2">CGMCC 1.18518</strain>
    </source>
</reference>
<evidence type="ECO:0000313" key="2">
    <source>
        <dbReference type="Proteomes" id="UP001596230"/>
    </source>
</evidence>
<keyword evidence="2" id="KW-1185">Reference proteome</keyword>
<gene>
    <name evidence="1" type="ORF">ACFP9W_04445</name>
</gene>
<proteinExistence type="predicted"/>